<keyword evidence="3" id="KW-1185">Reference proteome</keyword>
<comment type="caution">
    <text evidence="2">The sequence shown here is derived from an EMBL/GenBank/DDBJ whole genome shotgun (WGS) entry which is preliminary data.</text>
</comment>
<feature type="domain" description="Chalcone/stilbene synthase C-terminal" evidence="1">
    <location>
        <begin position="46"/>
        <end position="116"/>
    </location>
</feature>
<evidence type="ECO:0000259" key="1">
    <source>
        <dbReference type="Pfam" id="PF02797"/>
    </source>
</evidence>
<name>A0AAN8WGS6_9MAGN</name>
<dbReference type="PANTHER" id="PTHR31561">
    <property type="entry name" value="3-KETOACYL-COA SYNTHASE"/>
    <property type="match status" value="1"/>
</dbReference>
<sequence length="148" mass="16966">MALTNRSNAVEDRIDTNINTIIALRIMASWDKKKNHKSETFVTQTSSIGGRAVIDELEKNLALKREHVEPSRMTLRKFGNISSSSLWYELAYIEAKMRVRKGHRIWQIAFGSGLKCNRAVWQALRNVKPSPKGPWEDSIDRYPVPIVD</sequence>
<accession>A0AAN8WGS6</accession>
<dbReference type="InterPro" id="IPR016039">
    <property type="entry name" value="Thiolase-like"/>
</dbReference>
<dbReference type="AlphaFoldDB" id="A0AAN8WGS6"/>
<dbReference type="SUPFAM" id="SSF53901">
    <property type="entry name" value="Thiolase-like"/>
    <property type="match status" value="1"/>
</dbReference>
<reference evidence="2 3" key="1">
    <citation type="submission" date="2023-12" db="EMBL/GenBank/DDBJ databases">
        <title>A high-quality genome assembly for Dillenia turbinata (Dilleniales).</title>
        <authorList>
            <person name="Chanderbali A."/>
        </authorList>
    </citation>
    <scope>NUCLEOTIDE SEQUENCE [LARGE SCALE GENOMIC DNA]</scope>
    <source>
        <strain evidence="2">LSX21</strain>
        <tissue evidence="2">Leaf</tissue>
    </source>
</reference>
<dbReference type="Gene3D" id="3.40.47.10">
    <property type="match status" value="1"/>
</dbReference>
<dbReference type="EMBL" id="JBAMMX010000002">
    <property type="protein sequence ID" value="KAK6946258.1"/>
    <property type="molecule type" value="Genomic_DNA"/>
</dbReference>
<dbReference type="GO" id="GO:0006633">
    <property type="term" value="P:fatty acid biosynthetic process"/>
    <property type="evidence" value="ECO:0007669"/>
    <property type="project" value="InterPro"/>
</dbReference>
<organism evidence="2 3">
    <name type="scientific">Dillenia turbinata</name>
    <dbReference type="NCBI Taxonomy" id="194707"/>
    <lineage>
        <taxon>Eukaryota</taxon>
        <taxon>Viridiplantae</taxon>
        <taxon>Streptophyta</taxon>
        <taxon>Embryophyta</taxon>
        <taxon>Tracheophyta</taxon>
        <taxon>Spermatophyta</taxon>
        <taxon>Magnoliopsida</taxon>
        <taxon>eudicotyledons</taxon>
        <taxon>Gunneridae</taxon>
        <taxon>Pentapetalae</taxon>
        <taxon>Dilleniales</taxon>
        <taxon>Dilleniaceae</taxon>
        <taxon>Dillenia</taxon>
    </lineage>
</organism>
<evidence type="ECO:0000313" key="3">
    <source>
        <dbReference type="Proteomes" id="UP001370490"/>
    </source>
</evidence>
<dbReference type="InterPro" id="IPR012328">
    <property type="entry name" value="Chalcone/stilbene_synt_C"/>
</dbReference>
<dbReference type="GO" id="GO:0016020">
    <property type="term" value="C:membrane"/>
    <property type="evidence" value="ECO:0007669"/>
    <property type="project" value="InterPro"/>
</dbReference>
<dbReference type="GO" id="GO:0016747">
    <property type="term" value="F:acyltransferase activity, transferring groups other than amino-acyl groups"/>
    <property type="evidence" value="ECO:0007669"/>
    <property type="project" value="InterPro"/>
</dbReference>
<evidence type="ECO:0000313" key="2">
    <source>
        <dbReference type="EMBL" id="KAK6946258.1"/>
    </source>
</evidence>
<proteinExistence type="predicted"/>
<dbReference type="InterPro" id="IPR012392">
    <property type="entry name" value="3-ktacl-CoA_syn"/>
</dbReference>
<gene>
    <name evidence="2" type="ORF">RJ641_013802</name>
</gene>
<dbReference type="Pfam" id="PF02797">
    <property type="entry name" value="Chal_sti_synt_C"/>
    <property type="match status" value="1"/>
</dbReference>
<dbReference type="Proteomes" id="UP001370490">
    <property type="component" value="Unassembled WGS sequence"/>
</dbReference>
<protein>
    <submittedName>
        <fullName evidence="2">Chalcone/stilbene synthase, C-terminal</fullName>
    </submittedName>
</protein>